<protein>
    <recommendedName>
        <fullName evidence="2">Lipoprotein</fullName>
    </recommendedName>
</protein>
<sequence>MRKVWILLLVVLAALALACAQERYDPTPIPTATAAPTPEPTPAPELLGGEDRRACGLFWESYEWAVIDRRGTPVYAWLGKHDATVYYFTSHFEHDGVFVTLRDGCVLYESSSFLRGDTHRDFDVEQFRVEETELYHNGVRVQPKGGP</sequence>
<accession>A0A0F9IJ16</accession>
<evidence type="ECO:0008006" key="2">
    <source>
        <dbReference type="Google" id="ProtNLM"/>
    </source>
</evidence>
<gene>
    <name evidence="1" type="ORF">LCGC14_1871000</name>
</gene>
<proteinExistence type="predicted"/>
<name>A0A0F9IJ16_9ZZZZ</name>
<dbReference type="PROSITE" id="PS51257">
    <property type="entry name" value="PROKAR_LIPOPROTEIN"/>
    <property type="match status" value="1"/>
</dbReference>
<reference evidence="1" key="1">
    <citation type="journal article" date="2015" name="Nature">
        <title>Complex archaea that bridge the gap between prokaryotes and eukaryotes.</title>
        <authorList>
            <person name="Spang A."/>
            <person name="Saw J.H."/>
            <person name="Jorgensen S.L."/>
            <person name="Zaremba-Niedzwiedzka K."/>
            <person name="Martijn J."/>
            <person name="Lind A.E."/>
            <person name="van Eijk R."/>
            <person name="Schleper C."/>
            <person name="Guy L."/>
            <person name="Ettema T.J."/>
        </authorList>
    </citation>
    <scope>NUCLEOTIDE SEQUENCE</scope>
</reference>
<evidence type="ECO:0000313" key="1">
    <source>
        <dbReference type="EMBL" id="KKL93800.1"/>
    </source>
</evidence>
<comment type="caution">
    <text evidence="1">The sequence shown here is derived from an EMBL/GenBank/DDBJ whole genome shotgun (WGS) entry which is preliminary data.</text>
</comment>
<dbReference type="EMBL" id="LAZR01019094">
    <property type="protein sequence ID" value="KKL93800.1"/>
    <property type="molecule type" value="Genomic_DNA"/>
</dbReference>
<dbReference type="AlphaFoldDB" id="A0A0F9IJ16"/>
<organism evidence="1">
    <name type="scientific">marine sediment metagenome</name>
    <dbReference type="NCBI Taxonomy" id="412755"/>
    <lineage>
        <taxon>unclassified sequences</taxon>
        <taxon>metagenomes</taxon>
        <taxon>ecological metagenomes</taxon>
    </lineage>
</organism>